<name>A0A5C3L205_COPMA</name>
<dbReference type="Proteomes" id="UP000307440">
    <property type="component" value="Unassembled WGS sequence"/>
</dbReference>
<feature type="chain" id="PRO_5023133838" description="Secreted protein" evidence="1">
    <location>
        <begin position="22"/>
        <end position="83"/>
    </location>
</feature>
<evidence type="ECO:0000256" key="1">
    <source>
        <dbReference type="SAM" id="SignalP"/>
    </source>
</evidence>
<keyword evidence="1" id="KW-0732">Signal</keyword>
<reference evidence="2 3" key="1">
    <citation type="journal article" date="2019" name="Nat. Ecol. Evol.">
        <title>Megaphylogeny resolves global patterns of mushroom evolution.</title>
        <authorList>
            <person name="Varga T."/>
            <person name="Krizsan K."/>
            <person name="Foldi C."/>
            <person name="Dima B."/>
            <person name="Sanchez-Garcia M."/>
            <person name="Sanchez-Ramirez S."/>
            <person name="Szollosi G.J."/>
            <person name="Szarkandi J.G."/>
            <person name="Papp V."/>
            <person name="Albert L."/>
            <person name="Andreopoulos W."/>
            <person name="Angelini C."/>
            <person name="Antonin V."/>
            <person name="Barry K.W."/>
            <person name="Bougher N.L."/>
            <person name="Buchanan P."/>
            <person name="Buyck B."/>
            <person name="Bense V."/>
            <person name="Catcheside P."/>
            <person name="Chovatia M."/>
            <person name="Cooper J."/>
            <person name="Damon W."/>
            <person name="Desjardin D."/>
            <person name="Finy P."/>
            <person name="Geml J."/>
            <person name="Haridas S."/>
            <person name="Hughes K."/>
            <person name="Justo A."/>
            <person name="Karasinski D."/>
            <person name="Kautmanova I."/>
            <person name="Kiss B."/>
            <person name="Kocsube S."/>
            <person name="Kotiranta H."/>
            <person name="LaButti K.M."/>
            <person name="Lechner B.E."/>
            <person name="Liimatainen K."/>
            <person name="Lipzen A."/>
            <person name="Lukacs Z."/>
            <person name="Mihaltcheva S."/>
            <person name="Morgado L.N."/>
            <person name="Niskanen T."/>
            <person name="Noordeloos M.E."/>
            <person name="Ohm R.A."/>
            <person name="Ortiz-Santana B."/>
            <person name="Ovrebo C."/>
            <person name="Racz N."/>
            <person name="Riley R."/>
            <person name="Savchenko A."/>
            <person name="Shiryaev A."/>
            <person name="Soop K."/>
            <person name="Spirin V."/>
            <person name="Szebenyi C."/>
            <person name="Tomsovsky M."/>
            <person name="Tulloss R.E."/>
            <person name="Uehling J."/>
            <person name="Grigoriev I.V."/>
            <person name="Vagvolgyi C."/>
            <person name="Papp T."/>
            <person name="Martin F.M."/>
            <person name="Miettinen O."/>
            <person name="Hibbett D.S."/>
            <person name="Nagy L.G."/>
        </authorList>
    </citation>
    <scope>NUCLEOTIDE SEQUENCE [LARGE SCALE GENOMIC DNA]</scope>
    <source>
        <strain evidence="2 3">CBS 121175</strain>
    </source>
</reference>
<proteinExistence type="predicted"/>
<gene>
    <name evidence="2" type="ORF">FA15DRAFT_666754</name>
</gene>
<dbReference type="EMBL" id="ML210168">
    <property type="protein sequence ID" value="TFK27019.1"/>
    <property type="molecule type" value="Genomic_DNA"/>
</dbReference>
<accession>A0A5C3L205</accession>
<protein>
    <recommendedName>
        <fullName evidence="4">Secreted protein</fullName>
    </recommendedName>
</protein>
<feature type="signal peptide" evidence="1">
    <location>
        <begin position="1"/>
        <end position="21"/>
    </location>
</feature>
<evidence type="ECO:0000313" key="3">
    <source>
        <dbReference type="Proteomes" id="UP000307440"/>
    </source>
</evidence>
<organism evidence="2 3">
    <name type="scientific">Coprinopsis marcescibilis</name>
    <name type="common">Agaric fungus</name>
    <name type="synonym">Psathyrella marcescibilis</name>
    <dbReference type="NCBI Taxonomy" id="230819"/>
    <lineage>
        <taxon>Eukaryota</taxon>
        <taxon>Fungi</taxon>
        <taxon>Dikarya</taxon>
        <taxon>Basidiomycota</taxon>
        <taxon>Agaricomycotina</taxon>
        <taxon>Agaricomycetes</taxon>
        <taxon>Agaricomycetidae</taxon>
        <taxon>Agaricales</taxon>
        <taxon>Agaricineae</taxon>
        <taxon>Psathyrellaceae</taxon>
        <taxon>Coprinopsis</taxon>
    </lineage>
</organism>
<sequence length="83" mass="9128">MSSMNLDLLISCALLLSGRMASLPNALNPPFYFSHSICPNSEFLPFPSTPLPTAVPRFVIIFVIVVLRPGCYSADIFLLRVTL</sequence>
<dbReference type="AlphaFoldDB" id="A0A5C3L205"/>
<keyword evidence="3" id="KW-1185">Reference proteome</keyword>
<evidence type="ECO:0000313" key="2">
    <source>
        <dbReference type="EMBL" id="TFK27019.1"/>
    </source>
</evidence>
<evidence type="ECO:0008006" key="4">
    <source>
        <dbReference type="Google" id="ProtNLM"/>
    </source>
</evidence>